<accession>A0A2P2NAZ8</accession>
<evidence type="ECO:0000313" key="1">
    <source>
        <dbReference type="EMBL" id="MBX39637.1"/>
    </source>
</evidence>
<sequence>MQKAPEYTRNWTHQCSYVC</sequence>
<organism evidence="1">
    <name type="scientific">Rhizophora mucronata</name>
    <name type="common">Asiatic mangrove</name>
    <dbReference type="NCBI Taxonomy" id="61149"/>
    <lineage>
        <taxon>Eukaryota</taxon>
        <taxon>Viridiplantae</taxon>
        <taxon>Streptophyta</taxon>
        <taxon>Embryophyta</taxon>
        <taxon>Tracheophyta</taxon>
        <taxon>Spermatophyta</taxon>
        <taxon>Magnoliopsida</taxon>
        <taxon>eudicotyledons</taxon>
        <taxon>Gunneridae</taxon>
        <taxon>Pentapetalae</taxon>
        <taxon>rosids</taxon>
        <taxon>fabids</taxon>
        <taxon>Malpighiales</taxon>
        <taxon>Rhizophoraceae</taxon>
        <taxon>Rhizophora</taxon>
    </lineage>
</organism>
<proteinExistence type="predicted"/>
<dbReference type="EMBL" id="GGEC01059153">
    <property type="protein sequence ID" value="MBX39637.1"/>
    <property type="molecule type" value="Transcribed_RNA"/>
</dbReference>
<dbReference type="AlphaFoldDB" id="A0A2P2NAZ8"/>
<reference evidence="1" key="1">
    <citation type="submission" date="2018-02" db="EMBL/GenBank/DDBJ databases">
        <title>Rhizophora mucronata_Transcriptome.</title>
        <authorList>
            <person name="Meera S.P."/>
            <person name="Sreeshan A."/>
            <person name="Augustine A."/>
        </authorList>
    </citation>
    <scope>NUCLEOTIDE SEQUENCE</scope>
    <source>
        <tissue evidence="1">Leaf</tissue>
    </source>
</reference>
<protein>
    <submittedName>
        <fullName evidence="1">Uncharacterized protein</fullName>
    </submittedName>
</protein>
<name>A0A2P2NAZ8_RHIMU</name>